<keyword evidence="3" id="KW-1185">Reference proteome</keyword>
<name>A0A8X6YYA8_9ARAC</name>
<dbReference type="Proteomes" id="UP000886998">
    <property type="component" value="Unassembled WGS sequence"/>
</dbReference>
<dbReference type="InterPro" id="IPR055469">
    <property type="entry name" value="DUF7041"/>
</dbReference>
<gene>
    <name evidence="2" type="primary">AVEN_77545_1</name>
    <name evidence="2" type="ORF">TNIN_471511</name>
</gene>
<dbReference type="PANTHER" id="PTHR33327:SF3">
    <property type="entry name" value="RNA-DIRECTED DNA POLYMERASE"/>
    <property type="match status" value="1"/>
</dbReference>
<organism evidence="2 3">
    <name type="scientific">Trichonephila inaurata madagascariensis</name>
    <dbReference type="NCBI Taxonomy" id="2747483"/>
    <lineage>
        <taxon>Eukaryota</taxon>
        <taxon>Metazoa</taxon>
        <taxon>Ecdysozoa</taxon>
        <taxon>Arthropoda</taxon>
        <taxon>Chelicerata</taxon>
        <taxon>Arachnida</taxon>
        <taxon>Araneae</taxon>
        <taxon>Araneomorphae</taxon>
        <taxon>Entelegynae</taxon>
        <taxon>Araneoidea</taxon>
        <taxon>Nephilidae</taxon>
        <taxon>Trichonephila</taxon>
        <taxon>Trichonephila inaurata</taxon>
    </lineage>
</organism>
<dbReference type="OrthoDB" id="10048650at2759"/>
<comment type="caution">
    <text evidence="2">The sequence shown here is derived from an EMBL/GenBank/DDBJ whole genome shotgun (WGS) entry which is preliminary data.</text>
</comment>
<dbReference type="PANTHER" id="PTHR33327">
    <property type="entry name" value="ENDONUCLEASE"/>
    <property type="match status" value="1"/>
</dbReference>
<proteinExistence type="predicted"/>
<dbReference type="EMBL" id="BMAV01023360">
    <property type="protein sequence ID" value="GFY79022.1"/>
    <property type="molecule type" value="Genomic_DNA"/>
</dbReference>
<feature type="domain" description="DUF7041" evidence="1">
    <location>
        <begin position="14"/>
        <end position="84"/>
    </location>
</feature>
<protein>
    <recommendedName>
        <fullName evidence="1">DUF7041 domain-containing protein</fullName>
    </recommendedName>
</protein>
<reference evidence="2" key="1">
    <citation type="submission" date="2020-08" db="EMBL/GenBank/DDBJ databases">
        <title>Multicomponent nature underlies the extraordinary mechanical properties of spider dragline silk.</title>
        <authorList>
            <person name="Kono N."/>
            <person name="Nakamura H."/>
            <person name="Mori M."/>
            <person name="Yoshida Y."/>
            <person name="Ohtoshi R."/>
            <person name="Malay A.D."/>
            <person name="Moran D.A.P."/>
            <person name="Tomita M."/>
            <person name="Numata K."/>
            <person name="Arakawa K."/>
        </authorList>
    </citation>
    <scope>NUCLEOTIDE SEQUENCE</scope>
</reference>
<evidence type="ECO:0000259" key="1">
    <source>
        <dbReference type="Pfam" id="PF23055"/>
    </source>
</evidence>
<dbReference type="AlphaFoldDB" id="A0A8X6YYA8"/>
<dbReference type="Pfam" id="PF23055">
    <property type="entry name" value="DUF7041"/>
    <property type="match status" value="1"/>
</dbReference>
<sequence length="127" mass="14412">MNQTSENQAEFVGFFQLEVQFDVASITQDQTKYNIVLSALDVNILEFIEDVLSNPPSENKYITLKSALLSCLTDSEEAKLKKILGDLELGDHRSSDLLPQMKSLACSKISEEFLNTLWNKRLQQQVQ</sequence>
<evidence type="ECO:0000313" key="2">
    <source>
        <dbReference type="EMBL" id="GFY79022.1"/>
    </source>
</evidence>
<accession>A0A8X6YYA8</accession>
<evidence type="ECO:0000313" key="3">
    <source>
        <dbReference type="Proteomes" id="UP000886998"/>
    </source>
</evidence>